<dbReference type="Pfam" id="PF13648">
    <property type="entry name" value="Lipocalin_4"/>
    <property type="match status" value="1"/>
</dbReference>
<dbReference type="Proteomes" id="UP000076715">
    <property type="component" value="Unassembled WGS sequence"/>
</dbReference>
<dbReference type="RefSeq" id="WP_066309327.1">
    <property type="nucleotide sequence ID" value="NZ_LQRT01000002.1"/>
</dbReference>
<dbReference type="Gene3D" id="2.40.128.280">
    <property type="match status" value="1"/>
</dbReference>
<dbReference type="AlphaFoldDB" id="A0A163C829"/>
<evidence type="ECO:0000313" key="3">
    <source>
        <dbReference type="EMBL" id="KZS42142.1"/>
    </source>
</evidence>
<feature type="signal peptide" evidence="1">
    <location>
        <begin position="1"/>
        <end position="20"/>
    </location>
</feature>
<protein>
    <recommendedName>
        <fullName evidence="2">Lipocalin-like domain-containing protein</fullName>
    </recommendedName>
</protein>
<feature type="chain" id="PRO_5007842071" description="Lipocalin-like domain-containing protein" evidence="1">
    <location>
        <begin position="21"/>
        <end position="144"/>
    </location>
</feature>
<evidence type="ECO:0000259" key="2">
    <source>
        <dbReference type="Pfam" id="PF13648"/>
    </source>
</evidence>
<name>A0A163C829_9FLAO</name>
<dbReference type="STRING" id="1642818.AWE51_01485"/>
<evidence type="ECO:0000313" key="4">
    <source>
        <dbReference type="Proteomes" id="UP000076715"/>
    </source>
</evidence>
<dbReference type="EMBL" id="LQRT01000002">
    <property type="protein sequence ID" value="KZS42142.1"/>
    <property type="molecule type" value="Genomic_DNA"/>
</dbReference>
<dbReference type="InterPro" id="IPR024311">
    <property type="entry name" value="Lipocalin-like"/>
</dbReference>
<sequence length="144" mass="16045">MKRTLTLSLLIAFFTLSLSAQDASTLVGNWKEDMKNTKSNQLLHGAQFNFKSDGTFSRIKSENSSLGTWSIKDKTLVLEYKERTSSKLPKLTKNNSDSDRIEVDIIELSPSKLVLKYGDKPYTLVRGSNTSISTAAKAKPEPQN</sequence>
<reference evidence="3 4" key="1">
    <citation type="submission" date="2016-01" db="EMBL/GenBank/DDBJ databases">
        <title>The draft genome sequence of Aquimarina sp. RZW4-3-2.</title>
        <authorList>
            <person name="Wang Y."/>
        </authorList>
    </citation>
    <scope>NUCLEOTIDE SEQUENCE [LARGE SCALE GENOMIC DNA]</scope>
    <source>
        <strain evidence="3 4">RZW4-3-2</strain>
    </source>
</reference>
<accession>A0A163C829</accession>
<gene>
    <name evidence="3" type="ORF">AWE51_01485</name>
</gene>
<keyword evidence="4" id="KW-1185">Reference proteome</keyword>
<evidence type="ECO:0000256" key="1">
    <source>
        <dbReference type="SAM" id="SignalP"/>
    </source>
</evidence>
<feature type="domain" description="Lipocalin-like" evidence="2">
    <location>
        <begin position="26"/>
        <end position="115"/>
    </location>
</feature>
<organism evidence="3 4">
    <name type="scientific">Aquimarina aggregata</name>
    <dbReference type="NCBI Taxonomy" id="1642818"/>
    <lineage>
        <taxon>Bacteria</taxon>
        <taxon>Pseudomonadati</taxon>
        <taxon>Bacteroidota</taxon>
        <taxon>Flavobacteriia</taxon>
        <taxon>Flavobacteriales</taxon>
        <taxon>Flavobacteriaceae</taxon>
        <taxon>Aquimarina</taxon>
    </lineage>
</organism>
<proteinExistence type="predicted"/>
<comment type="caution">
    <text evidence="3">The sequence shown here is derived from an EMBL/GenBank/DDBJ whole genome shotgun (WGS) entry which is preliminary data.</text>
</comment>
<keyword evidence="1" id="KW-0732">Signal</keyword>